<gene>
    <name evidence="1" type="ORF">IHE45_12G046400</name>
</gene>
<organism evidence="1 2">
    <name type="scientific">Dioscorea alata</name>
    <name type="common">Purple yam</name>
    <dbReference type="NCBI Taxonomy" id="55571"/>
    <lineage>
        <taxon>Eukaryota</taxon>
        <taxon>Viridiplantae</taxon>
        <taxon>Streptophyta</taxon>
        <taxon>Embryophyta</taxon>
        <taxon>Tracheophyta</taxon>
        <taxon>Spermatophyta</taxon>
        <taxon>Magnoliopsida</taxon>
        <taxon>Liliopsida</taxon>
        <taxon>Dioscoreales</taxon>
        <taxon>Dioscoreaceae</taxon>
        <taxon>Dioscorea</taxon>
    </lineage>
</organism>
<sequence>MDKHLAGGRGGGGSRGGGRKSGFYRGGSSNSVPSSSAPPWRHRRSDHTEPVTGSQAISDPSPSIPEQDTKSEHGFIAPVLIGTCPDMCPEKERAQRERLRDLSVFERLNGNLGRTSPSLAVKKFCRTMSTLHMQTSDIRPPSVLQNTLKYLLGLLESTSHPFDVVHDFIFDRTRSIRQDLTMQQIINEQAIDMYEEIVKFHITSHCKLARYSGKSDESSLYYLNMEQLMKCLLSLFDMYDTARRSKGVIKNEAEFRSYYVLLHLGCKIPTMGNSLSLWFCRIPFSILQSEEMCLARTLLRYYRMGDYKQFFSTTATGASHLQLCLLEPFLNEVRAQALAYINLCGYKVNPYPLTHLSKLLMIQEQDLESLCSACGLETCIDEAGTKLLPAKQASFSLPKLGFQSYGLLNRDTC</sequence>
<proteinExistence type="predicted"/>
<reference evidence="2" key="1">
    <citation type="journal article" date="2022" name="Nat. Commun.">
        <title>Chromosome evolution and the genetic basis of agronomically important traits in greater yam.</title>
        <authorList>
            <person name="Bredeson J.V."/>
            <person name="Lyons J.B."/>
            <person name="Oniyinde I.O."/>
            <person name="Okereke N.R."/>
            <person name="Kolade O."/>
            <person name="Nnabue I."/>
            <person name="Nwadili C.O."/>
            <person name="Hribova E."/>
            <person name="Parker M."/>
            <person name="Nwogha J."/>
            <person name="Shu S."/>
            <person name="Carlson J."/>
            <person name="Kariba R."/>
            <person name="Muthemba S."/>
            <person name="Knop K."/>
            <person name="Barton G.J."/>
            <person name="Sherwood A.V."/>
            <person name="Lopez-Montes A."/>
            <person name="Asiedu R."/>
            <person name="Jamnadass R."/>
            <person name="Muchugi A."/>
            <person name="Goodstein D."/>
            <person name="Egesi C.N."/>
            <person name="Featherston J."/>
            <person name="Asfaw A."/>
            <person name="Simpson G.G."/>
            <person name="Dolezel J."/>
            <person name="Hendre P.S."/>
            <person name="Van Deynze A."/>
            <person name="Kumar P.L."/>
            <person name="Obidiegwu J.E."/>
            <person name="Bhattacharjee R."/>
            <person name="Rokhsar D.S."/>
        </authorList>
    </citation>
    <scope>NUCLEOTIDE SEQUENCE [LARGE SCALE GENOMIC DNA]</scope>
    <source>
        <strain evidence="2">cv. TDa95/00328</strain>
    </source>
</reference>
<evidence type="ECO:0000313" key="2">
    <source>
        <dbReference type="Proteomes" id="UP000827976"/>
    </source>
</evidence>
<protein>
    <submittedName>
        <fullName evidence="1">SAC3/GANP/THP3 protein</fullName>
    </submittedName>
</protein>
<name>A0ACB7V1Z6_DIOAL</name>
<accession>A0ACB7V1Z6</accession>
<evidence type="ECO:0000313" key="1">
    <source>
        <dbReference type="EMBL" id="KAH7667238.1"/>
    </source>
</evidence>
<keyword evidence="2" id="KW-1185">Reference proteome</keyword>
<dbReference type="EMBL" id="CM037022">
    <property type="protein sequence ID" value="KAH7667238.1"/>
    <property type="molecule type" value="Genomic_DNA"/>
</dbReference>
<dbReference type="Proteomes" id="UP000827976">
    <property type="component" value="Chromosome 12"/>
</dbReference>
<comment type="caution">
    <text evidence="1">The sequence shown here is derived from an EMBL/GenBank/DDBJ whole genome shotgun (WGS) entry which is preliminary data.</text>
</comment>